<evidence type="ECO:0000256" key="1">
    <source>
        <dbReference type="SAM" id="Phobius"/>
    </source>
</evidence>
<proteinExistence type="predicted"/>
<keyword evidence="1" id="KW-0812">Transmembrane</keyword>
<dbReference type="EMBL" id="BGZK01000957">
    <property type="protein sequence ID" value="GBP66473.1"/>
    <property type="molecule type" value="Genomic_DNA"/>
</dbReference>
<reference evidence="2 3" key="1">
    <citation type="journal article" date="2019" name="Commun. Biol.">
        <title>The bagworm genome reveals a unique fibroin gene that provides high tensile strength.</title>
        <authorList>
            <person name="Kono N."/>
            <person name="Nakamura H."/>
            <person name="Ohtoshi R."/>
            <person name="Tomita M."/>
            <person name="Numata K."/>
            <person name="Arakawa K."/>
        </authorList>
    </citation>
    <scope>NUCLEOTIDE SEQUENCE [LARGE SCALE GENOMIC DNA]</scope>
</reference>
<organism evidence="2 3">
    <name type="scientific">Eumeta variegata</name>
    <name type="common">Bagworm moth</name>
    <name type="synonym">Eumeta japonica</name>
    <dbReference type="NCBI Taxonomy" id="151549"/>
    <lineage>
        <taxon>Eukaryota</taxon>
        <taxon>Metazoa</taxon>
        <taxon>Ecdysozoa</taxon>
        <taxon>Arthropoda</taxon>
        <taxon>Hexapoda</taxon>
        <taxon>Insecta</taxon>
        <taxon>Pterygota</taxon>
        <taxon>Neoptera</taxon>
        <taxon>Endopterygota</taxon>
        <taxon>Lepidoptera</taxon>
        <taxon>Glossata</taxon>
        <taxon>Ditrysia</taxon>
        <taxon>Tineoidea</taxon>
        <taxon>Psychidae</taxon>
        <taxon>Oiketicinae</taxon>
        <taxon>Eumeta</taxon>
    </lineage>
</organism>
<feature type="transmembrane region" description="Helical" evidence="1">
    <location>
        <begin position="23"/>
        <end position="47"/>
    </location>
</feature>
<comment type="caution">
    <text evidence="2">The sequence shown here is derived from an EMBL/GenBank/DDBJ whole genome shotgun (WGS) entry which is preliminary data.</text>
</comment>
<name>A0A4C1XTV2_EUMVA</name>
<protein>
    <submittedName>
        <fullName evidence="2">Uncharacterized protein</fullName>
    </submittedName>
</protein>
<gene>
    <name evidence="2" type="ORF">EVAR_51460_1</name>
</gene>
<keyword evidence="1" id="KW-0472">Membrane</keyword>
<evidence type="ECO:0000313" key="3">
    <source>
        <dbReference type="Proteomes" id="UP000299102"/>
    </source>
</evidence>
<keyword evidence="1" id="KW-1133">Transmembrane helix</keyword>
<sequence length="100" mass="10884">MTDPRIDVSAEDSKSFMLPPRKLLAVFFSVSIIHVIVFALPLFSLTFHRLCCTTSLQPVFLVADQTPGTPSKLPGFEDGLDSQLDLIDGAVVGMSNGWTD</sequence>
<dbReference type="Proteomes" id="UP000299102">
    <property type="component" value="Unassembled WGS sequence"/>
</dbReference>
<keyword evidence="3" id="KW-1185">Reference proteome</keyword>
<dbReference type="AlphaFoldDB" id="A0A4C1XTV2"/>
<accession>A0A4C1XTV2</accession>
<evidence type="ECO:0000313" key="2">
    <source>
        <dbReference type="EMBL" id="GBP66473.1"/>
    </source>
</evidence>